<evidence type="ECO:0000256" key="4">
    <source>
        <dbReference type="ARBA" id="ARBA00022989"/>
    </source>
</evidence>
<gene>
    <name evidence="10" type="primary">fluC</name>
    <name evidence="10" type="synonym">crcB</name>
    <name evidence="11" type="ORF">AADG42_02385</name>
</gene>
<feature type="binding site" evidence="10">
    <location>
        <position position="88"/>
    </location>
    <ligand>
        <name>Na(+)</name>
        <dbReference type="ChEBI" id="CHEBI:29101"/>
        <note>structural</note>
    </ligand>
</feature>
<dbReference type="RefSeq" id="WP_425307633.1">
    <property type="nucleotide sequence ID" value="NZ_CP154795.1"/>
</dbReference>
<keyword evidence="2 10" id="KW-1003">Cell membrane</keyword>
<evidence type="ECO:0000256" key="10">
    <source>
        <dbReference type="HAMAP-Rule" id="MF_00454"/>
    </source>
</evidence>
<name>A0ABZ3FNG4_9ACTN</name>
<keyword evidence="10" id="KW-0915">Sodium</keyword>
<comment type="similarity">
    <text evidence="7 10">Belongs to the fluoride channel Fluc/FEX (TC 1.A.43) family.</text>
</comment>
<dbReference type="InterPro" id="IPR003691">
    <property type="entry name" value="FluC"/>
</dbReference>
<dbReference type="PANTHER" id="PTHR28259">
    <property type="entry name" value="FLUORIDE EXPORT PROTEIN 1-RELATED"/>
    <property type="match status" value="1"/>
</dbReference>
<comment type="function">
    <text evidence="9 10">Fluoride-specific ion channel. Important for reducing fluoride concentration in the cell, thus reducing its toxicity.</text>
</comment>
<accession>A0ABZ3FNG4</accession>
<comment type="subcellular location">
    <subcellularLocation>
        <location evidence="1 10">Cell membrane</location>
        <topology evidence="1 10">Multi-pass membrane protein</topology>
    </subcellularLocation>
</comment>
<dbReference type="HAMAP" id="MF_00454">
    <property type="entry name" value="FluC"/>
    <property type="match status" value="1"/>
</dbReference>
<comment type="activity regulation">
    <text evidence="10">Na(+) is not transported, but it plays an essential structural role and its presence is essential for fluoride channel function.</text>
</comment>
<dbReference type="EMBL" id="CP154795">
    <property type="protein sequence ID" value="XAN06201.1"/>
    <property type="molecule type" value="Genomic_DNA"/>
</dbReference>
<keyword evidence="10" id="KW-0479">Metal-binding</keyword>
<evidence type="ECO:0000256" key="8">
    <source>
        <dbReference type="ARBA" id="ARBA00035585"/>
    </source>
</evidence>
<evidence type="ECO:0000256" key="3">
    <source>
        <dbReference type="ARBA" id="ARBA00022692"/>
    </source>
</evidence>
<keyword evidence="6 10" id="KW-0407">Ion channel</keyword>
<evidence type="ECO:0000256" key="6">
    <source>
        <dbReference type="ARBA" id="ARBA00023303"/>
    </source>
</evidence>
<keyword evidence="10" id="KW-0406">Ion transport</keyword>
<feature type="transmembrane region" description="Helical" evidence="10">
    <location>
        <begin position="105"/>
        <end position="127"/>
    </location>
</feature>
<evidence type="ECO:0000256" key="5">
    <source>
        <dbReference type="ARBA" id="ARBA00023136"/>
    </source>
</evidence>
<evidence type="ECO:0000313" key="12">
    <source>
        <dbReference type="Proteomes" id="UP001442841"/>
    </source>
</evidence>
<keyword evidence="10" id="KW-0813">Transport</keyword>
<dbReference type="Pfam" id="PF02537">
    <property type="entry name" value="CRCB"/>
    <property type="match status" value="1"/>
</dbReference>
<keyword evidence="5 10" id="KW-0472">Membrane</keyword>
<evidence type="ECO:0000256" key="2">
    <source>
        <dbReference type="ARBA" id="ARBA00022475"/>
    </source>
</evidence>
<protein>
    <recommendedName>
        <fullName evidence="10">Fluoride-specific ion channel FluC</fullName>
    </recommendedName>
</protein>
<dbReference type="Proteomes" id="UP001442841">
    <property type="component" value="Chromosome"/>
</dbReference>
<keyword evidence="4 10" id="KW-1133">Transmembrane helix</keyword>
<feature type="binding site" evidence="10">
    <location>
        <position position="85"/>
    </location>
    <ligand>
        <name>Na(+)</name>
        <dbReference type="ChEBI" id="CHEBI:29101"/>
        <note>structural</note>
    </ligand>
</feature>
<keyword evidence="12" id="KW-1185">Reference proteome</keyword>
<keyword evidence="3 10" id="KW-0812">Transmembrane</keyword>
<comment type="catalytic activity">
    <reaction evidence="8">
        <text>fluoride(in) = fluoride(out)</text>
        <dbReference type="Rhea" id="RHEA:76159"/>
        <dbReference type="ChEBI" id="CHEBI:17051"/>
    </reaction>
    <physiologicalReaction direction="left-to-right" evidence="8">
        <dbReference type="Rhea" id="RHEA:76160"/>
    </physiologicalReaction>
</comment>
<organism evidence="11 12">
    <name type="scientific">Ammonicoccus fulvus</name>
    <dbReference type="NCBI Taxonomy" id="3138240"/>
    <lineage>
        <taxon>Bacteria</taxon>
        <taxon>Bacillati</taxon>
        <taxon>Actinomycetota</taxon>
        <taxon>Actinomycetes</taxon>
        <taxon>Propionibacteriales</taxon>
        <taxon>Propionibacteriaceae</taxon>
        <taxon>Ammonicoccus</taxon>
    </lineage>
</organism>
<evidence type="ECO:0000256" key="1">
    <source>
        <dbReference type="ARBA" id="ARBA00004651"/>
    </source>
</evidence>
<evidence type="ECO:0000313" key="11">
    <source>
        <dbReference type="EMBL" id="XAN06201.1"/>
    </source>
</evidence>
<feature type="transmembrane region" description="Helical" evidence="10">
    <location>
        <begin position="74"/>
        <end position="93"/>
    </location>
</feature>
<sequence length="136" mass="13763">MGTAASRQPRLLALVFAGGAVGTLARALLESAFPVGPGAFPWTTFGINIGGAFSLGLLLTVLARLGPDGGWRQAVRLGLGTGLLGGFTTYSLLAVETLQRLPLVGLGYAIASVVLGVAAAGLGVRAARLVVREPRP</sequence>
<evidence type="ECO:0000256" key="9">
    <source>
        <dbReference type="ARBA" id="ARBA00049940"/>
    </source>
</evidence>
<dbReference type="PANTHER" id="PTHR28259:SF1">
    <property type="entry name" value="FLUORIDE EXPORT PROTEIN 1-RELATED"/>
    <property type="match status" value="1"/>
</dbReference>
<feature type="transmembrane region" description="Helical" evidence="10">
    <location>
        <begin position="43"/>
        <end position="62"/>
    </location>
</feature>
<proteinExistence type="inferred from homology"/>
<reference evidence="11 12" key="1">
    <citation type="submission" date="2024-04" db="EMBL/GenBank/DDBJ databases">
        <title>Isolation of an actinomycete strain from pig manure.</title>
        <authorList>
            <person name="Gong T."/>
            <person name="Yu Z."/>
            <person name="An M."/>
            <person name="Wei C."/>
            <person name="Yang W."/>
            <person name="Liu L."/>
        </authorList>
    </citation>
    <scope>NUCLEOTIDE SEQUENCE [LARGE SCALE GENOMIC DNA]</scope>
    <source>
        <strain evidence="11 12">ZF39</strain>
    </source>
</reference>
<evidence type="ECO:0000256" key="7">
    <source>
        <dbReference type="ARBA" id="ARBA00035120"/>
    </source>
</evidence>